<organism evidence="1 2">
    <name type="scientific">Dipteronia dyeriana</name>
    <dbReference type="NCBI Taxonomy" id="168575"/>
    <lineage>
        <taxon>Eukaryota</taxon>
        <taxon>Viridiplantae</taxon>
        <taxon>Streptophyta</taxon>
        <taxon>Embryophyta</taxon>
        <taxon>Tracheophyta</taxon>
        <taxon>Spermatophyta</taxon>
        <taxon>Magnoliopsida</taxon>
        <taxon>eudicotyledons</taxon>
        <taxon>Gunneridae</taxon>
        <taxon>Pentapetalae</taxon>
        <taxon>rosids</taxon>
        <taxon>malvids</taxon>
        <taxon>Sapindales</taxon>
        <taxon>Sapindaceae</taxon>
        <taxon>Hippocastanoideae</taxon>
        <taxon>Acereae</taxon>
        <taxon>Dipteronia</taxon>
    </lineage>
</organism>
<gene>
    <name evidence="1" type="ORF">Ddye_013952</name>
</gene>
<comment type="caution">
    <text evidence="1">The sequence shown here is derived from an EMBL/GenBank/DDBJ whole genome shotgun (WGS) entry which is preliminary data.</text>
</comment>
<dbReference type="Proteomes" id="UP001280121">
    <property type="component" value="Unassembled WGS sequence"/>
</dbReference>
<evidence type="ECO:0000313" key="1">
    <source>
        <dbReference type="EMBL" id="KAK2654096.1"/>
    </source>
</evidence>
<name>A0AAD9X7F8_9ROSI</name>
<reference evidence="1" key="1">
    <citation type="journal article" date="2023" name="Plant J.">
        <title>Genome sequences and population genomics provide insights into the demographic history, inbreeding, and mutation load of two 'living fossil' tree species of Dipteronia.</title>
        <authorList>
            <person name="Feng Y."/>
            <person name="Comes H.P."/>
            <person name="Chen J."/>
            <person name="Zhu S."/>
            <person name="Lu R."/>
            <person name="Zhang X."/>
            <person name="Li P."/>
            <person name="Qiu J."/>
            <person name="Olsen K.M."/>
            <person name="Qiu Y."/>
        </authorList>
    </citation>
    <scope>NUCLEOTIDE SEQUENCE</scope>
    <source>
        <strain evidence="1">KIB01</strain>
    </source>
</reference>
<dbReference type="AlphaFoldDB" id="A0AAD9X7F8"/>
<evidence type="ECO:0000313" key="2">
    <source>
        <dbReference type="Proteomes" id="UP001280121"/>
    </source>
</evidence>
<keyword evidence="2" id="KW-1185">Reference proteome</keyword>
<accession>A0AAD9X7F8</accession>
<protein>
    <submittedName>
        <fullName evidence="1">Uncharacterized protein</fullName>
    </submittedName>
</protein>
<sequence length="181" mass="20251">MAGWVSFNAAPTPQLSHFLLVDQSPSICHSTSFPLAGAAFLFFTPALLSHFQVVSRVISFQEVRRLLLGLNCGKALELISLPESVKVISSEHDFDLQKINSVKDEQEHATYIDYILLVATAVDKLKMGTELPRDNVYSIAEGQCTFITERHCAFYNHGIVSFYNRGTLFSYNRGTVFPDSR</sequence>
<dbReference type="EMBL" id="JANJYI010000004">
    <property type="protein sequence ID" value="KAK2654096.1"/>
    <property type="molecule type" value="Genomic_DNA"/>
</dbReference>
<proteinExistence type="predicted"/>